<dbReference type="InterPro" id="IPR051924">
    <property type="entry name" value="GST_Kappa/NadH"/>
</dbReference>
<feature type="active site" description="Nucleophile" evidence="5">
    <location>
        <position position="15"/>
    </location>
</feature>
<dbReference type="PIRSF" id="PIRSF006386">
    <property type="entry name" value="HCCAis_GSTk"/>
    <property type="match status" value="1"/>
</dbReference>
<dbReference type="EC" id="2.5.1.18" evidence="4"/>
<dbReference type="PANTHER" id="PTHR42943:SF2">
    <property type="entry name" value="GLUTATHIONE S-TRANSFERASE KAPPA 1"/>
    <property type="match status" value="1"/>
</dbReference>
<dbReference type="InterPro" id="IPR001853">
    <property type="entry name" value="DSBA-like_thioredoxin_dom"/>
</dbReference>
<reference evidence="7 8" key="1">
    <citation type="journal article" date="2023" name="Sci. Data">
        <title>Genome assembly of the Korean intertidal mud-creeper Batillaria attramentaria.</title>
        <authorList>
            <person name="Patra A.K."/>
            <person name="Ho P.T."/>
            <person name="Jun S."/>
            <person name="Lee S.J."/>
            <person name="Kim Y."/>
            <person name="Won Y.J."/>
        </authorList>
    </citation>
    <scope>NUCLEOTIDE SEQUENCE [LARGE SCALE GENOMIC DNA]</scope>
    <source>
        <strain evidence="7">Wonlab-2016</strain>
    </source>
</reference>
<protein>
    <recommendedName>
        <fullName evidence="4">Glutathione S-transferase kappa</fullName>
        <ecNumber evidence="4">2.5.1.18</ecNumber>
    </recommendedName>
</protein>
<evidence type="ECO:0000256" key="5">
    <source>
        <dbReference type="PIRSR" id="PIRSR006386-1"/>
    </source>
</evidence>
<dbReference type="GO" id="GO:0005737">
    <property type="term" value="C:cytoplasm"/>
    <property type="evidence" value="ECO:0007669"/>
    <property type="project" value="UniProtKB-ARBA"/>
</dbReference>
<evidence type="ECO:0000313" key="8">
    <source>
        <dbReference type="Proteomes" id="UP001519460"/>
    </source>
</evidence>
<organism evidence="7 8">
    <name type="scientific">Batillaria attramentaria</name>
    <dbReference type="NCBI Taxonomy" id="370345"/>
    <lineage>
        <taxon>Eukaryota</taxon>
        <taxon>Metazoa</taxon>
        <taxon>Spiralia</taxon>
        <taxon>Lophotrochozoa</taxon>
        <taxon>Mollusca</taxon>
        <taxon>Gastropoda</taxon>
        <taxon>Caenogastropoda</taxon>
        <taxon>Sorbeoconcha</taxon>
        <taxon>Cerithioidea</taxon>
        <taxon>Batillariidae</taxon>
        <taxon>Batillaria</taxon>
    </lineage>
</organism>
<dbReference type="Proteomes" id="UP001519460">
    <property type="component" value="Unassembled WGS sequence"/>
</dbReference>
<dbReference type="FunFam" id="3.40.30.10:FF:000096">
    <property type="entry name" value="Glutathione S-transferase kappa"/>
    <property type="match status" value="1"/>
</dbReference>
<evidence type="ECO:0000259" key="6">
    <source>
        <dbReference type="Pfam" id="PF01323"/>
    </source>
</evidence>
<comment type="catalytic activity">
    <reaction evidence="3 4">
        <text>RX + glutathione = an S-substituted glutathione + a halide anion + H(+)</text>
        <dbReference type="Rhea" id="RHEA:16437"/>
        <dbReference type="ChEBI" id="CHEBI:15378"/>
        <dbReference type="ChEBI" id="CHEBI:16042"/>
        <dbReference type="ChEBI" id="CHEBI:17792"/>
        <dbReference type="ChEBI" id="CHEBI:57925"/>
        <dbReference type="ChEBI" id="CHEBI:90779"/>
        <dbReference type="EC" id="2.5.1.18"/>
    </reaction>
</comment>
<dbReference type="InterPro" id="IPR036249">
    <property type="entry name" value="Thioredoxin-like_sf"/>
</dbReference>
<evidence type="ECO:0000256" key="1">
    <source>
        <dbReference type="ARBA" id="ARBA00006494"/>
    </source>
</evidence>
<sequence length="224" mass="25397">MTGRKVVELYYDVVSPYTLFAFETLCRYRGHWNMDLHLKPFLLGALFKGSGNQPPATNPNKAAYMMADWPRLAKYFDVQLKQPANFWEVIVKRGTLIPQRFITAVDMKHPELAEKVARECWQRIWFEDVDATEPDSLRAAAEKAGLSKDVIDDALARMTAPEVKDRLRAYTQEALDLGAFGAPFIVAHVNGKKEIFFGSDRFPVMAMVIGEEWKGPRPGSASRL</sequence>
<name>A0ABD0LBS7_9CAEN</name>
<dbReference type="GO" id="GO:0004364">
    <property type="term" value="F:glutathione transferase activity"/>
    <property type="evidence" value="ECO:0007669"/>
    <property type="project" value="UniProtKB-UniRule"/>
</dbReference>
<keyword evidence="2 4" id="KW-0808">Transferase</keyword>
<feature type="domain" description="DSBA-like thioredoxin" evidence="6">
    <location>
        <begin position="6"/>
        <end position="206"/>
    </location>
</feature>
<comment type="similarity">
    <text evidence="1 4">Belongs to the GST superfamily. Kappa family.</text>
</comment>
<gene>
    <name evidence="7" type="ORF">BaRGS_00012009</name>
</gene>
<dbReference type="SUPFAM" id="SSF52833">
    <property type="entry name" value="Thioredoxin-like"/>
    <property type="match status" value="1"/>
</dbReference>
<evidence type="ECO:0000256" key="3">
    <source>
        <dbReference type="ARBA" id="ARBA00047960"/>
    </source>
</evidence>
<accession>A0ABD0LBS7</accession>
<dbReference type="InterPro" id="IPR014440">
    <property type="entry name" value="HCCAis_GSTk"/>
</dbReference>
<proteinExistence type="inferred from homology"/>
<dbReference type="Gene3D" id="3.40.30.10">
    <property type="entry name" value="Glutaredoxin"/>
    <property type="match status" value="1"/>
</dbReference>
<evidence type="ECO:0000313" key="7">
    <source>
        <dbReference type="EMBL" id="KAK7496800.1"/>
    </source>
</evidence>
<comment type="caution">
    <text evidence="7">The sequence shown here is derived from an EMBL/GenBank/DDBJ whole genome shotgun (WGS) entry which is preliminary data.</text>
</comment>
<dbReference type="EMBL" id="JACVVK020000064">
    <property type="protein sequence ID" value="KAK7496800.1"/>
    <property type="molecule type" value="Genomic_DNA"/>
</dbReference>
<evidence type="ECO:0000256" key="4">
    <source>
        <dbReference type="PIRNR" id="PIRNR006386"/>
    </source>
</evidence>
<dbReference type="Pfam" id="PF01323">
    <property type="entry name" value="DSBA"/>
    <property type="match status" value="1"/>
</dbReference>
<evidence type="ECO:0000256" key="2">
    <source>
        <dbReference type="ARBA" id="ARBA00022679"/>
    </source>
</evidence>
<dbReference type="PANTHER" id="PTHR42943">
    <property type="entry name" value="GLUTATHIONE S-TRANSFERASE KAPPA"/>
    <property type="match status" value="1"/>
</dbReference>
<keyword evidence="8" id="KW-1185">Reference proteome</keyword>
<dbReference type="AlphaFoldDB" id="A0ABD0LBS7"/>